<gene>
    <name evidence="1" type="ordered locus">Rmar_0784</name>
</gene>
<proteinExistence type="predicted"/>
<keyword evidence="2" id="KW-1185">Reference proteome</keyword>
<evidence type="ECO:0000313" key="2">
    <source>
        <dbReference type="Proteomes" id="UP000002221"/>
    </source>
</evidence>
<evidence type="ECO:0000313" key="1">
    <source>
        <dbReference type="EMBL" id="ACY47682.1"/>
    </source>
</evidence>
<accession>D0MGC6</accession>
<organism evidence="1 2">
    <name type="scientific">Rhodothermus marinus (strain ATCC 43812 / DSM 4252 / R-10)</name>
    <name type="common">Rhodothermus obamensis</name>
    <dbReference type="NCBI Taxonomy" id="518766"/>
    <lineage>
        <taxon>Bacteria</taxon>
        <taxon>Pseudomonadati</taxon>
        <taxon>Rhodothermota</taxon>
        <taxon>Rhodothermia</taxon>
        <taxon>Rhodothermales</taxon>
        <taxon>Rhodothermaceae</taxon>
        <taxon>Rhodothermus</taxon>
    </lineage>
</organism>
<dbReference type="Proteomes" id="UP000002221">
    <property type="component" value="Chromosome"/>
</dbReference>
<sequence length="48" mass="5763">MLQRRRKQSARLRLLTPNWQTTYHVSLNLHRTAIMRLQSNLLVTLPVH</sequence>
<dbReference type="HOGENOM" id="CLU_3157191_0_0_10"/>
<reference evidence="1 2" key="1">
    <citation type="journal article" date="2009" name="Stand. Genomic Sci.">
        <title>Complete genome sequence of Rhodothermus marinus type strain (R-10).</title>
        <authorList>
            <person name="Nolan M."/>
            <person name="Tindall B.J."/>
            <person name="Pomrenke H."/>
            <person name="Lapidus A."/>
            <person name="Copeland A."/>
            <person name="Glavina Del Rio T."/>
            <person name="Lucas S."/>
            <person name="Chen F."/>
            <person name="Tice H."/>
            <person name="Cheng J.F."/>
            <person name="Saunders E."/>
            <person name="Han C."/>
            <person name="Bruce D."/>
            <person name="Goodwin L."/>
            <person name="Chain P."/>
            <person name="Pitluck S."/>
            <person name="Ovchinikova G."/>
            <person name="Pati A."/>
            <person name="Ivanova N."/>
            <person name="Mavromatis K."/>
            <person name="Chen A."/>
            <person name="Palaniappan K."/>
            <person name="Land M."/>
            <person name="Hauser L."/>
            <person name="Chang Y.J."/>
            <person name="Jeffries C.D."/>
            <person name="Brettin T."/>
            <person name="Goker M."/>
            <person name="Bristow J."/>
            <person name="Eisen J.A."/>
            <person name="Markowitz V."/>
            <person name="Hugenholtz P."/>
            <person name="Kyrpides N.C."/>
            <person name="Klenk H.P."/>
            <person name="Detter J.C."/>
        </authorList>
    </citation>
    <scope>NUCLEOTIDE SEQUENCE [LARGE SCALE GENOMIC DNA]</scope>
    <source>
        <strain evidence="2">ATCC 43812 / DSM 4252 / R-10</strain>
    </source>
</reference>
<dbReference type="KEGG" id="rmr:Rmar_0784"/>
<dbReference type="EMBL" id="CP001807">
    <property type="protein sequence ID" value="ACY47682.1"/>
    <property type="molecule type" value="Genomic_DNA"/>
</dbReference>
<name>D0MGC6_RHOM4</name>
<dbReference type="AlphaFoldDB" id="D0MGC6"/>
<protein>
    <submittedName>
        <fullName evidence="1">Uncharacterized protein</fullName>
    </submittedName>
</protein>